<reference evidence="1 3" key="1">
    <citation type="journal article" date="2014" name="Int. J. Syst. Evol. Microbiol.">
        <title>Complete genome sequence of Corynebacterium casei LMG S-19264T (=DSM 44701T), isolated from a smear-ripened cheese.</title>
        <authorList>
            <consortium name="US DOE Joint Genome Institute (JGI-PGF)"/>
            <person name="Walter F."/>
            <person name="Albersmeier A."/>
            <person name="Kalinowski J."/>
            <person name="Ruckert C."/>
        </authorList>
    </citation>
    <scope>NUCLEOTIDE SEQUENCE [LARGE SCALE GENOMIC DNA]</scope>
    <source>
        <strain evidence="1 3">NBRC 112289</strain>
    </source>
</reference>
<sequence length="78" mass="8831">MSTLADTPDLAAELDATRDALDLLERRSPRRSARLRLDFLDVRTEHTALRLNDTELLTAIRRIRDDTAASTPQRAMTP</sequence>
<proteinExistence type="predicted"/>
<name>A0AA37UG42_9MICO</name>
<dbReference type="Proteomes" id="UP001157160">
    <property type="component" value="Unassembled WGS sequence"/>
</dbReference>
<dbReference type="RefSeq" id="WP_284232122.1">
    <property type="nucleotide sequence ID" value="NZ_BSUL01000001.1"/>
</dbReference>
<dbReference type="EMBL" id="BSUL01000001">
    <property type="protein sequence ID" value="GMA28894.1"/>
    <property type="molecule type" value="Genomic_DNA"/>
</dbReference>
<evidence type="ECO:0000313" key="3">
    <source>
        <dbReference type="Proteomes" id="UP001157160"/>
    </source>
</evidence>
<protein>
    <submittedName>
        <fullName evidence="1">Uncharacterized protein</fullName>
    </submittedName>
</protein>
<gene>
    <name evidence="1" type="ORF">GCM10025874_19580</name>
    <name evidence="2" type="ORF">GCM10025874_21470</name>
</gene>
<comment type="caution">
    <text evidence="1">The sequence shown here is derived from an EMBL/GenBank/DDBJ whole genome shotgun (WGS) entry which is preliminary data.</text>
</comment>
<dbReference type="EMBL" id="BSUL01000001">
    <property type="protein sequence ID" value="GMA28705.1"/>
    <property type="molecule type" value="Genomic_DNA"/>
</dbReference>
<reference evidence="1" key="2">
    <citation type="submission" date="2023-02" db="EMBL/GenBank/DDBJ databases">
        <authorList>
            <person name="Sun Q."/>
            <person name="Mori K."/>
        </authorList>
    </citation>
    <scope>NUCLEOTIDE SEQUENCE</scope>
    <source>
        <strain evidence="1">NBRC 112289</strain>
    </source>
</reference>
<organism evidence="1 3">
    <name type="scientific">Arenivirga flava</name>
    <dbReference type="NCBI Taxonomy" id="1930060"/>
    <lineage>
        <taxon>Bacteria</taxon>
        <taxon>Bacillati</taxon>
        <taxon>Actinomycetota</taxon>
        <taxon>Actinomycetes</taxon>
        <taxon>Micrococcales</taxon>
        <taxon>Microbacteriaceae</taxon>
        <taxon>Arenivirga</taxon>
    </lineage>
</organism>
<evidence type="ECO:0000313" key="1">
    <source>
        <dbReference type="EMBL" id="GMA28705.1"/>
    </source>
</evidence>
<keyword evidence="3" id="KW-1185">Reference proteome</keyword>
<dbReference type="AlphaFoldDB" id="A0AA37UG42"/>
<accession>A0AA37UG42</accession>
<evidence type="ECO:0000313" key="2">
    <source>
        <dbReference type="EMBL" id="GMA28894.1"/>
    </source>
</evidence>